<feature type="compositionally biased region" description="Polar residues" evidence="1">
    <location>
        <begin position="45"/>
        <end position="58"/>
    </location>
</feature>
<comment type="caution">
    <text evidence="2">The sequence shown here is derived from an EMBL/GenBank/DDBJ whole genome shotgun (WGS) entry which is preliminary data.</text>
</comment>
<proteinExistence type="predicted"/>
<sequence>DDLKQDINIFDNQNDDQNTHLVLPEPAYFQSSSLELSSNGLNPSTSSDPLIGGSQTNQCNANNIHNSLNSNTNAIDISNHTVGNDEERIDIMLDNGNSTNRISEEFVKIFSSDIGLSQEIELILKRLKIF</sequence>
<feature type="compositionally biased region" description="Low complexity" evidence="1">
    <location>
        <begin position="33"/>
        <end position="44"/>
    </location>
</feature>
<dbReference type="Proteomes" id="UP000789901">
    <property type="component" value="Unassembled WGS sequence"/>
</dbReference>
<evidence type="ECO:0000313" key="3">
    <source>
        <dbReference type="Proteomes" id="UP000789901"/>
    </source>
</evidence>
<reference evidence="2 3" key="1">
    <citation type="submission" date="2021-06" db="EMBL/GenBank/DDBJ databases">
        <authorList>
            <person name="Kallberg Y."/>
            <person name="Tangrot J."/>
            <person name="Rosling A."/>
        </authorList>
    </citation>
    <scope>NUCLEOTIDE SEQUENCE [LARGE SCALE GENOMIC DNA]</scope>
    <source>
        <strain evidence="2 3">120-4 pot B 10/14</strain>
    </source>
</reference>
<keyword evidence="3" id="KW-1185">Reference proteome</keyword>
<feature type="non-terminal residue" evidence="2">
    <location>
        <position position="1"/>
    </location>
</feature>
<gene>
    <name evidence="2" type="ORF">GMARGA_LOCUS24873</name>
</gene>
<feature type="region of interest" description="Disordered" evidence="1">
    <location>
        <begin position="33"/>
        <end position="58"/>
    </location>
</feature>
<protein>
    <submittedName>
        <fullName evidence="2">24434_t:CDS:1</fullName>
    </submittedName>
</protein>
<organism evidence="2 3">
    <name type="scientific">Gigaspora margarita</name>
    <dbReference type="NCBI Taxonomy" id="4874"/>
    <lineage>
        <taxon>Eukaryota</taxon>
        <taxon>Fungi</taxon>
        <taxon>Fungi incertae sedis</taxon>
        <taxon>Mucoromycota</taxon>
        <taxon>Glomeromycotina</taxon>
        <taxon>Glomeromycetes</taxon>
        <taxon>Diversisporales</taxon>
        <taxon>Gigasporaceae</taxon>
        <taxon>Gigaspora</taxon>
    </lineage>
</organism>
<evidence type="ECO:0000256" key="1">
    <source>
        <dbReference type="SAM" id="MobiDB-lite"/>
    </source>
</evidence>
<name>A0ABN7VZT3_GIGMA</name>
<evidence type="ECO:0000313" key="2">
    <source>
        <dbReference type="EMBL" id="CAG8809368.1"/>
    </source>
</evidence>
<dbReference type="EMBL" id="CAJVQB010026829">
    <property type="protein sequence ID" value="CAG8809368.1"/>
    <property type="molecule type" value="Genomic_DNA"/>
</dbReference>
<accession>A0ABN7VZT3</accession>